<dbReference type="AlphaFoldDB" id="A0A067TFL4"/>
<accession>A0A067TFL4</accession>
<keyword evidence="3" id="KW-0863">Zinc-finger</keyword>
<dbReference type="GO" id="GO:0008270">
    <property type="term" value="F:zinc ion binding"/>
    <property type="evidence" value="ECO:0007669"/>
    <property type="project" value="UniProtKB-KW"/>
</dbReference>
<keyword evidence="4" id="KW-0862">Zinc</keyword>
<sequence length="216" mass="24354">MFPRCFPHVTNIATKTGLKHLTKIPSDDPEVEALNGDVVAAVRKLVNACRASGQRRELLEEIIKKGNADGSFDLRIVTLLRDVDTRWSSTFLMIDRLLEMYPAVKRLLECPELSDITDLTANQLQVLKDIRLFLNVFHTAQQIVSAEQTPTLSIVIPVYEHLIGMLEDLKRHVPNISHAIQASIGKLEEYLEKSRSNKVYVLAMCKLSIPQLPSNL</sequence>
<dbReference type="OrthoDB" id="2790258at2759"/>
<dbReference type="SUPFAM" id="SSF53098">
    <property type="entry name" value="Ribonuclease H-like"/>
    <property type="match status" value="1"/>
</dbReference>
<evidence type="ECO:0000256" key="4">
    <source>
        <dbReference type="ARBA" id="ARBA00022833"/>
    </source>
</evidence>
<reference evidence="7" key="1">
    <citation type="journal article" date="2014" name="Proc. Natl. Acad. Sci. U.S.A.">
        <title>Extensive sampling of basidiomycete genomes demonstrates inadequacy of the white-rot/brown-rot paradigm for wood decay fungi.</title>
        <authorList>
            <person name="Riley R."/>
            <person name="Salamov A.A."/>
            <person name="Brown D.W."/>
            <person name="Nagy L.G."/>
            <person name="Floudas D."/>
            <person name="Held B.W."/>
            <person name="Levasseur A."/>
            <person name="Lombard V."/>
            <person name="Morin E."/>
            <person name="Otillar R."/>
            <person name="Lindquist E.A."/>
            <person name="Sun H."/>
            <person name="LaButti K.M."/>
            <person name="Schmutz J."/>
            <person name="Jabbour D."/>
            <person name="Luo H."/>
            <person name="Baker S.E."/>
            <person name="Pisabarro A.G."/>
            <person name="Walton J.D."/>
            <person name="Blanchette R.A."/>
            <person name="Henrissat B."/>
            <person name="Martin F."/>
            <person name="Cullen D."/>
            <person name="Hibbett D.S."/>
            <person name="Grigoriev I.V."/>
        </authorList>
    </citation>
    <scope>NUCLEOTIDE SEQUENCE [LARGE SCALE GENOMIC DNA]</scope>
    <source>
        <strain evidence="7">CBS 339.88</strain>
    </source>
</reference>
<dbReference type="EMBL" id="KL142371">
    <property type="protein sequence ID" value="KDR81152.1"/>
    <property type="molecule type" value="Genomic_DNA"/>
</dbReference>
<comment type="subcellular location">
    <subcellularLocation>
        <location evidence="1">Nucleus</location>
    </subcellularLocation>
</comment>
<keyword evidence="5" id="KW-0539">Nucleus</keyword>
<dbReference type="InterPro" id="IPR052035">
    <property type="entry name" value="ZnF_BED_domain_contain"/>
</dbReference>
<evidence type="ECO:0000256" key="2">
    <source>
        <dbReference type="ARBA" id="ARBA00022723"/>
    </source>
</evidence>
<dbReference type="Proteomes" id="UP000027222">
    <property type="component" value="Unassembled WGS sequence"/>
</dbReference>
<protein>
    <recommendedName>
        <fullName evidence="8">HAT C-terminal dimerisation domain-containing protein</fullName>
    </recommendedName>
</protein>
<gene>
    <name evidence="6" type="ORF">GALMADRAFT_61216</name>
</gene>
<evidence type="ECO:0008006" key="8">
    <source>
        <dbReference type="Google" id="ProtNLM"/>
    </source>
</evidence>
<dbReference type="PANTHER" id="PTHR46481:SF10">
    <property type="entry name" value="ZINC FINGER BED DOMAIN-CONTAINING PROTEIN 39"/>
    <property type="match status" value="1"/>
</dbReference>
<evidence type="ECO:0000256" key="1">
    <source>
        <dbReference type="ARBA" id="ARBA00004123"/>
    </source>
</evidence>
<name>A0A067TFL4_GALM3</name>
<evidence type="ECO:0000256" key="5">
    <source>
        <dbReference type="ARBA" id="ARBA00023242"/>
    </source>
</evidence>
<evidence type="ECO:0000313" key="7">
    <source>
        <dbReference type="Proteomes" id="UP000027222"/>
    </source>
</evidence>
<keyword evidence="7" id="KW-1185">Reference proteome</keyword>
<dbReference type="GO" id="GO:0005634">
    <property type="term" value="C:nucleus"/>
    <property type="evidence" value="ECO:0007669"/>
    <property type="project" value="UniProtKB-SubCell"/>
</dbReference>
<proteinExistence type="predicted"/>
<dbReference type="PANTHER" id="PTHR46481">
    <property type="entry name" value="ZINC FINGER BED DOMAIN-CONTAINING PROTEIN 4"/>
    <property type="match status" value="1"/>
</dbReference>
<keyword evidence="2" id="KW-0479">Metal-binding</keyword>
<organism evidence="6 7">
    <name type="scientific">Galerina marginata (strain CBS 339.88)</name>
    <dbReference type="NCBI Taxonomy" id="685588"/>
    <lineage>
        <taxon>Eukaryota</taxon>
        <taxon>Fungi</taxon>
        <taxon>Dikarya</taxon>
        <taxon>Basidiomycota</taxon>
        <taxon>Agaricomycotina</taxon>
        <taxon>Agaricomycetes</taxon>
        <taxon>Agaricomycetidae</taxon>
        <taxon>Agaricales</taxon>
        <taxon>Agaricineae</taxon>
        <taxon>Strophariaceae</taxon>
        <taxon>Galerina</taxon>
    </lineage>
</organism>
<dbReference type="InterPro" id="IPR012337">
    <property type="entry name" value="RNaseH-like_sf"/>
</dbReference>
<dbReference type="HOGENOM" id="CLU_009123_6_0_1"/>
<evidence type="ECO:0000256" key="3">
    <source>
        <dbReference type="ARBA" id="ARBA00022771"/>
    </source>
</evidence>
<evidence type="ECO:0000313" key="6">
    <source>
        <dbReference type="EMBL" id="KDR81152.1"/>
    </source>
</evidence>